<dbReference type="AlphaFoldDB" id="A0A6G2CPQ9"/>
<protein>
    <submittedName>
        <fullName evidence="1">Uncharacterized protein</fullName>
    </submittedName>
</protein>
<comment type="caution">
    <text evidence="1">The sequence shown here is derived from an EMBL/GenBank/DDBJ whole genome shotgun (WGS) entry which is preliminary data.</text>
</comment>
<organism evidence="1">
    <name type="scientific">Turicibacter sanguinis</name>
    <dbReference type="NCBI Taxonomy" id="154288"/>
    <lineage>
        <taxon>Bacteria</taxon>
        <taxon>Bacillati</taxon>
        <taxon>Bacillota</taxon>
        <taxon>Erysipelotrichia</taxon>
        <taxon>Erysipelotrichales</taxon>
        <taxon>Turicibacteraceae</taxon>
        <taxon>Turicibacter</taxon>
    </lineage>
</organism>
<dbReference type="RefSeq" id="WP_129821508.1">
    <property type="nucleotide sequence ID" value="NZ_RCYV01000010.1"/>
</dbReference>
<name>A0A6G2CPQ9_9FIRM</name>
<proteinExistence type="predicted"/>
<evidence type="ECO:0000313" key="1">
    <source>
        <dbReference type="EMBL" id="MTL94692.1"/>
    </source>
</evidence>
<sequence>MKKYFVFMMMSCLLLGGCSENLAVQSMRWAIEALEECDFKEARSYIAFAQNEGNDPEYASLYAQMQSLIEMMEYLEEGELDAALLAWTDLNLVNTKSEVVKEVAIEKLQQMLGEMIVTCEEAVESGDFSEEKGMINQVIKRLGDMKVFDEQMAKLKYLRRRMNE</sequence>
<dbReference type="PROSITE" id="PS51257">
    <property type="entry name" value="PROKAR_LIPOPROTEIN"/>
    <property type="match status" value="1"/>
</dbReference>
<reference evidence="1" key="1">
    <citation type="journal article" date="2019" name="Nat. Med.">
        <title>A library of human gut bacterial isolates paired with longitudinal multiomics data enables mechanistic microbiome research.</title>
        <authorList>
            <person name="Poyet M."/>
            <person name="Groussin M."/>
            <person name="Gibbons S.M."/>
            <person name="Avila-Pacheco J."/>
            <person name="Jiang X."/>
            <person name="Kearney S.M."/>
            <person name="Perrotta A.R."/>
            <person name="Berdy B."/>
            <person name="Zhao S."/>
            <person name="Lieberman T.D."/>
            <person name="Swanson P.K."/>
            <person name="Smith M."/>
            <person name="Roesemann S."/>
            <person name="Alexander J.E."/>
            <person name="Rich S.A."/>
            <person name="Livny J."/>
            <person name="Vlamakis H."/>
            <person name="Clish C."/>
            <person name="Bullock K."/>
            <person name="Deik A."/>
            <person name="Scott J."/>
            <person name="Pierce K.A."/>
            <person name="Xavier R.J."/>
            <person name="Alm E.J."/>
        </authorList>
    </citation>
    <scope>NUCLEOTIDE SEQUENCE</scope>
    <source>
        <strain evidence="1">BIOML-A179</strain>
    </source>
</reference>
<gene>
    <name evidence="1" type="ORF">GMA64_09155</name>
</gene>
<accession>A0A6G2CPQ9</accession>
<dbReference type="EMBL" id="WMQV01000020">
    <property type="protein sequence ID" value="MTL94692.1"/>
    <property type="molecule type" value="Genomic_DNA"/>
</dbReference>